<organism evidence="4 5">
    <name type="scientific">Massilia agri</name>
    <dbReference type="NCBI Taxonomy" id="1886785"/>
    <lineage>
        <taxon>Bacteria</taxon>
        <taxon>Pseudomonadati</taxon>
        <taxon>Pseudomonadota</taxon>
        <taxon>Betaproteobacteria</taxon>
        <taxon>Burkholderiales</taxon>
        <taxon>Oxalobacteraceae</taxon>
        <taxon>Telluria group</taxon>
        <taxon>Massilia</taxon>
    </lineage>
</organism>
<sequence length="495" mass="52741">MRFFIAHLATETNTFAAAPTGLGDFEEIGIFHGDASRRDPEGAGAFLRYLRDLVEGEGGEVVESLCTLAQPGGRTVRHVYEALRDEILADLRAALPVDAVQLLLHGAMAAEGIDDCEGDLAAAIRAVVGPGVPIGLELDLHCHFTEQMRGAADVIVAFKEYPHIDTDARGEELYRILKDAALGKVRPVTAVFDCRMVGLWHTTREPMQGFVRRMQAVEREPGVLSVSLGHGFPWGDVPEAGAKLWVVTDNDPALAQAMARQLGREFWALRERIGASVCGIDEALDAAFESGFGAAEPKGPAVLADVADNPGGGAAGDSTFILRRLVERRVANSAVGAIWDLGAVHICKAAGVGAQLDLRIGGKCGPASGLPVDLRVTVRAIVPNHSQSALGTRERLGDCAWVEAAGGLHILLCSVRTQTYGLDAFTGAGISLVDKAIVVVKSTQHFHAEFAPIARKVLYVSTPGAMSFGFAAIPYRLRSLAYWPRVPDPHGAQQI</sequence>
<keyword evidence="1" id="KW-0482">Metalloprotease</keyword>
<dbReference type="Proteomes" id="UP001206572">
    <property type="component" value="Unassembled WGS sequence"/>
</dbReference>
<evidence type="ECO:0000313" key="5">
    <source>
        <dbReference type="Proteomes" id="UP001206572"/>
    </source>
</evidence>
<evidence type="ECO:0000259" key="2">
    <source>
        <dbReference type="Pfam" id="PF07171"/>
    </source>
</evidence>
<proteinExistence type="inferred from homology"/>
<feature type="domain" description="Microcystin LR degradation protein MlrC C-terminal" evidence="2">
    <location>
        <begin position="303"/>
        <end position="476"/>
    </location>
</feature>
<evidence type="ECO:0000259" key="3">
    <source>
        <dbReference type="Pfam" id="PF07364"/>
    </source>
</evidence>
<evidence type="ECO:0000313" key="4">
    <source>
        <dbReference type="EMBL" id="MCS0595379.1"/>
    </source>
</evidence>
<dbReference type="InterPro" id="IPR015995">
    <property type="entry name" value="MlrC_N"/>
</dbReference>
<keyword evidence="1" id="KW-0378">Hydrolase</keyword>
<gene>
    <name evidence="4" type="ORF">NX780_03365</name>
</gene>
<accession>A0ABT2AGK4</accession>
<dbReference type="Pfam" id="PF07364">
    <property type="entry name" value="DUF1485"/>
    <property type="match status" value="1"/>
</dbReference>
<name>A0ABT2AGK4_9BURK</name>
<keyword evidence="1" id="KW-0645">Protease</keyword>
<dbReference type="InterPro" id="IPR009197">
    <property type="entry name" value="MlrC"/>
</dbReference>
<reference evidence="4 5" key="1">
    <citation type="submission" date="2022-08" db="EMBL/GenBank/DDBJ databases">
        <title>Reclassification of Massilia species as members of the genera Telluria, Duganella, Pseudoduganella, Mokoshia gen. nov. and Zemynaea gen. nov. using orthogonal and non-orthogonal genome-based approaches.</title>
        <authorList>
            <person name="Bowman J.P."/>
        </authorList>
    </citation>
    <scope>NUCLEOTIDE SEQUENCE [LARGE SCALE GENOMIC DNA]</scope>
    <source>
        <strain evidence="4 5">JCM 31661</strain>
    </source>
</reference>
<dbReference type="InterPro" id="IPR010799">
    <property type="entry name" value="MlrC_C"/>
</dbReference>
<dbReference type="RefSeq" id="WP_258826447.1">
    <property type="nucleotide sequence ID" value="NZ_JANUHA010000002.1"/>
</dbReference>
<comment type="caution">
    <text evidence="4">The sequence shown here is derived from an EMBL/GenBank/DDBJ whole genome shotgun (WGS) entry which is preliminary data.</text>
</comment>
<comment type="cofactor">
    <cofactor evidence="1">
        <name>Zn(2+)</name>
        <dbReference type="ChEBI" id="CHEBI:29105"/>
    </cofactor>
    <text evidence="1">Binds 1 zinc ion per subunit.</text>
</comment>
<dbReference type="Pfam" id="PF07171">
    <property type="entry name" value="MlrC_C"/>
    <property type="match status" value="1"/>
</dbReference>
<dbReference type="PIRSF" id="PIRSF012702">
    <property type="entry name" value="UCP012702"/>
    <property type="match status" value="1"/>
</dbReference>
<feature type="domain" description="Microcystin LR degradation protein MlrC N-terminal" evidence="3">
    <location>
        <begin position="2"/>
        <end position="287"/>
    </location>
</feature>
<protein>
    <recommendedName>
        <fullName evidence="1">Microcystinase C</fullName>
        <shortName evidence="1">MlrC</shortName>
    </recommendedName>
</protein>
<comment type="function">
    <text evidence="1">Involved in peptidolytic degradation of cyclic heptapeptide hepatotoxin microcystin (MC).</text>
</comment>
<evidence type="ECO:0000256" key="1">
    <source>
        <dbReference type="PIRNR" id="PIRNR012702"/>
    </source>
</evidence>
<keyword evidence="1" id="KW-0479">Metal-binding</keyword>
<dbReference type="EMBL" id="JANUHA010000002">
    <property type="protein sequence ID" value="MCS0595379.1"/>
    <property type="molecule type" value="Genomic_DNA"/>
</dbReference>
<keyword evidence="5" id="KW-1185">Reference proteome</keyword>
<comment type="similarity">
    <text evidence="1">Belongs to the peptidase M81 family.</text>
</comment>